<feature type="region of interest" description="Disordered" evidence="6">
    <location>
        <begin position="132"/>
        <end position="155"/>
    </location>
</feature>
<dbReference type="RefSeq" id="WP_145099097.1">
    <property type="nucleotide sequence ID" value="NZ_CP036274.1"/>
</dbReference>
<dbReference type="EMBL" id="CP036274">
    <property type="protein sequence ID" value="QDU31637.1"/>
    <property type="molecule type" value="Genomic_DNA"/>
</dbReference>
<proteinExistence type="predicted"/>
<keyword evidence="2" id="KW-1003">Cell membrane</keyword>
<evidence type="ECO:0000256" key="2">
    <source>
        <dbReference type="ARBA" id="ARBA00022475"/>
    </source>
</evidence>
<comment type="subcellular location">
    <subcellularLocation>
        <location evidence="1">Cell membrane</location>
        <topology evidence="1">Multi-pass membrane protein</topology>
    </subcellularLocation>
</comment>
<evidence type="ECO:0000256" key="3">
    <source>
        <dbReference type="ARBA" id="ARBA00022692"/>
    </source>
</evidence>
<organism evidence="8 9">
    <name type="scientific">Anatilimnocola aggregata</name>
    <dbReference type="NCBI Taxonomy" id="2528021"/>
    <lineage>
        <taxon>Bacteria</taxon>
        <taxon>Pseudomonadati</taxon>
        <taxon>Planctomycetota</taxon>
        <taxon>Planctomycetia</taxon>
        <taxon>Pirellulales</taxon>
        <taxon>Pirellulaceae</taxon>
        <taxon>Anatilimnocola</taxon>
    </lineage>
</organism>
<dbReference type="KEGG" id="aagg:ETAA8_67970"/>
<evidence type="ECO:0000256" key="4">
    <source>
        <dbReference type="ARBA" id="ARBA00022989"/>
    </source>
</evidence>
<evidence type="ECO:0000313" key="8">
    <source>
        <dbReference type="EMBL" id="QDU31637.1"/>
    </source>
</evidence>
<evidence type="ECO:0000256" key="5">
    <source>
        <dbReference type="ARBA" id="ARBA00023136"/>
    </source>
</evidence>
<evidence type="ECO:0000256" key="7">
    <source>
        <dbReference type="SAM" id="Phobius"/>
    </source>
</evidence>
<dbReference type="Pfam" id="PF03626">
    <property type="entry name" value="COX4_pro"/>
    <property type="match status" value="1"/>
</dbReference>
<gene>
    <name evidence="8" type="ORF">ETAA8_67970</name>
</gene>
<reference evidence="8 9" key="1">
    <citation type="submission" date="2019-02" db="EMBL/GenBank/DDBJ databases">
        <title>Deep-cultivation of Planctomycetes and their phenomic and genomic characterization uncovers novel biology.</title>
        <authorList>
            <person name="Wiegand S."/>
            <person name="Jogler M."/>
            <person name="Boedeker C."/>
            <person name="Pinto D."/>
            <person name="Vollmers J."/>
            <person name="Rivas-Marin E."/>
            <person name="Kohn T."/>
            <person name="Peeters S.H."/>
            <person name="Heuer A."/>
            <person name="Rast P."/>
            <person name="Oberbeckmann S."/>
            <person name="Bunk B."/>
            <person name="Jeske O."/>
            <person name="Meyerdierks A."/>
            <person name="Storesund J.E."/>
            <person name="Kallscheuer N."/>
            <person name="Luecker S."/>
            <person name="Lage O.M."/>
            <person name="Pohl T."/>
            <person name="Merkel B.J."/>
            <person name="Hornburger P."/>
            <person name="Mueller R.-W."/>
            <person name="Bruemmer F."/>
            <person name="Labrenz M."/>
            <person name="Spormann A.M."/>
            <person name="Op den Camp H."/>
            <person name="Overmann J."/>
            <person name="Amann R."/>
            <person name="Jetten M.S.M."/>
            <person name="Mascher T."/>
            <person name="Medema M.H."/>
            <person name="Devos D.P."/>
            <person name="Kaster A.-K."/>
            <person name="Ovreas L."/>
            <person name="Rohde M."/>
            <person name="Galperin M.Y."/>
            <person name="Jogler C."/>
        </authorList>
    </citation>
    <scope>NUCLEOTIDE SEQUENCE [LARGE SCALE GENOMIC DNA]</scope>
    <source>
        <strain evidence="8 9">ETA_A8</strain>
    </source>
</reference>
<dbReference type="Proteomes" id="UP000315017">
    <property type="component" value="Chromosome"/>
</dbReference>
<sequence>MDHDHGIDKKVTRQHLGATKDAHASHGGLSVYLAVFASLCVLTLLSFLVGNSQVLREKAPQVMWAAMMAVSCAKAMLVMLFFMHLKWEANWKYVLTVPASMMSLFLVLMLVPDVGRRTRTYSDDRWLHAAEPRETTVEEHDADHQHPPAKTGEGH</sequence>
<dbReference type="InterPro" id="IPR005171">
    <property type="entry name" value="Cyt_c_oxidase_su4_prok"/>
</dbReference>
<dbReference type="AlphaFoldDB" id="A0A517YN31"/>
<feature type="transmembrane region" description="Helical" evidence="7">
    <location>
        <begin position="29"/>
        <end position="50"/>
    </location>
</feature>
<keyword evidence="3 7" id="KW-0812">Transmembrane</keyword>
<accession>A0A517YN31</accession>
<feature type="transmembrane region" description="Helical" evidence="7">
    <location>
        <begin position="62"/>
        <end position="85"/>
    </location>
</feature>
<keyword evidence="9" id="KW-1185">Reference proteome</keyword>
<keyword evidence="4 7" id="KW-1133">Transmembrane helix</keyword>
<feature type="transmembrane region" description="Helical" evidence="7">
    <location>
        <begin position="91"/>
        <end position="111"/>
    </location>
</feature>
<evidence type="ECO:0000256" key="6">
    <source>
        <dbReference type="SAM" id="MobiDB-lite"/>
    </source>
</evidence>
<protein>
    <submittedName>
        <fullName evidence="8">Uncharacterized protein</fullName>
    </submittedName>
</protein>
<keyword evidence="5 7" id="KW-0472">Membrane</keyword>
<dbReference type="OrthoDB" id="288216at2"/>
<dbReference type="GO" id="GO:0005886">
    <property type="term" value="C:plasma membrane"/>
    <property type="evidence" value="ECO:0007669"/>
    <property type="project" value="UniProtKB-SubCell"/>
</dbReference>
<evidence type="ECO:0000256" key="1">
    <source>
        <dbReference type="ARBA" id="ARBA00004651"/>
    </source>
</evidence>
<name>A0A517YN31_9BACT</name>
<evidence type="ECO:0000313" key="9">
    <source>
        <dbReference type="Proteomes" id="UP000315017"/>
    </source>
</evidence>